<name>A0ABD3VIF1_SINWO</name>
<dbReference type="PANTHER" id="PTHR36688:SF2">
    <property type="entry name" value="ENDONUCLEASE_EXONUCLEASE_PHOSPHATASE DOMAIN-CONTAINING PROTEIN"/>
    <property type="match status" value="1"/>
</dbReference>
<accession>A0ABD3VIF1</accession>
<protein>
    <recommendedName>
        <fullName evidence="5">Reverse transcriptase domain-containing protein</fullName>
    </recommendedName>
</protein>
<dbReference type="InterPro" id="IPR000477">
    <property type="entry name" value="RT_dom"/>
</dbReference>
<sequence length="613" mass="69390">MGKSGKSKLLIWQWNSRGLISNKSELQIKILNSKIKPDILCIQETFLTADSKHIPNIKGYSVREFLNRENGQKEGGLAIFINDMLPNTTFGENSHSQKDPKVSSSQNPVEHQSVIITAGSFSFSIFNIYDPGKPQPAAATNYNNLGCNGECIICGDFNAHNQIWGGNHMDKRGALIEQWMQRKNLVLLNDGSKTRISPVDGTLSALDLTMCTPKLAARTTWKVDTDSTLGSDHLPIEITVNLTTPLDMNIKLPKWILHKANWSKFSTLLNNMTMANTHDDDINIFNENIMNNINKAAHLSIPITGKVKKDQTKQQVPWWNNNCKEALKEKKKSLNKFRHSGNSTDYLEYKSKEKLTKEIIKEAKLTSWRNFCSTLEIKNCNAKQIWNKIKAIKGTGNNSALNIKGITSNLDKANAIAKHFASMSGNNNHTKIFQLHRAEVEDKLKHLFIDLDNNTSHLNDNFTIQEWRTAIQNKKSTSPGEDNMGYEIYKNVPYNVETILLNLINQSWQTGTIPNKWKQVIVVPVPKPGKDPTEISSYRPISLTDTICKLMETMINNRLKHHLESNNLISNNQSGFRNKRSTLDQLVRLESNIKLAFNAKRKCDRHLIKSSST</sequence>
<gene>
    <name evidence="3" type="ORF">ACJMK2_007050</name>
</gene>
<dbReference type="InterPro" id="IPR005135">
    <property type="entry name" value="Endo/exonuclease/phosphatase"/>
</dbReference>
<dbReference type="PANTHER" id="PTHR36688">
    <property type="entry name" value="ENDO/EXONUCLEASE/PHOSPHATASE DOMAIN-CONTAINING PROTEIN"/>
    <property type="match status" value="1"/>
</dbReference>
<dbReference type="InterPro" id="IPR036691">
    <property type="entry name" value="Endo/exonu/phosph_ase_sf"/>
</dbReference>
<evidence type="ECO:0000313" key="3">
    <source>
        <dbReference type="EMBL" id="KAL3860956.1"/>
    </source>
</evidence>
<dbReference type="SUPFAM" id="SSF56672">
    <property type="entry name" value="DNA/RNA polymerases"/>
    <property type="match status" value="1"/>
</dbReference>
<evidence type="ECO:0000259" key="2">
    <source>
        <dbReference type="Pfam" id="PF14529"/>
    </source>
</evidence>
<dbReference type="Pfam" id="PF14529">
    <property type="entry name" value="Exo_endo_phos_2"/>
    <property type="match status" value="1"/>
</dbReference>
<evidence type="ECO:0000259" key="1">
    <source>
        <dbReference type="Pfam" id="PF00078"/>
    </source>
</evidence>
<dbReference type="SUPFAM" id="SSF56219">
    <property type="entry name" value="DNase I-like"/>
    <property type="match status" value="1"/>
</dbReference>
<organism evidence="3 4">
    <name type="scientific">Sinanodonta woodiana</name>
    <name type="common">Chinese pond mussel</name>
    <name type="synonym">Anodonta woodiana</name>
    <dbReference type="NCBI Taxonomy" id="1069815"/>
    <lineage>
        <taxon>Eukaryota</taxon>
        <taxon>Metazoa</taxon>
        <taxon>Spiralia</taxon>
        <taxon>Lophotrochozoa</taxon>
        <taxon>Mollusca</taxon>
        <taxon>Bivalvia</taxon>
        <taxon>Autobranchia</taxon>
        <taxon>Heteroconchia</taxon>
        <taxon>Palaeoheterodonta</taxon>
        <taxon>Unionida</taxon>
        <taxon>Unionoidea</taxon>
        <taxon>Unionidae</taxon>
        <taxon>Unioninae</taxon>
        <taxon>Sinanodonta</taxon>
    </lineage>
</organism>
<dbReference type="Gene3D" id="3.60.10.10">
    <property type="entry name" value="Endonuclease/exonuclease/phosphatase"/>
    <property type="match status" value="1"/>
</dbReference>
<comment type="caution">
    <text evidence="3">The sequence shown here is derived from an EMBL/GenBank/DDBJ whole genome shotgun (WGS) entry which is preliminary data.</text>
</comment>
<feature type="domain" description="Reverse transcriptase" evidence="1">
    <location>
        <begin position="525"/>
        <end position="594"/>
    </location>
</feature>
<dbReference type="AlphaFoldDB" id="A0ABD3VIF1"/>
<evidence type="ECO:0008006" key="5">
    <source>
        <dbReference type="Google" id="ProtNLM"/>
    </source>
</evidence>
<proteinExistence type="predicted"/>
<dbReference type="InterPro" id="IPR043502">
    <property type="entry name" value="DNA/RNA_pol_sf"/>
</dbReference>
<evidence type="ECO:0000313" key="4">
    <source>
        <dbReference type="Proteomes" id="UP001634394"/>
    </source>
</evidence>
<dbReference type="EMBL" id="JBJQND010000011">
    <property type="protein sequence ID" value="KAL3860956.1"/>
    <property type="molecule type" value="Genomic_DNA"/>
</dbReference>
<dbReference type="Proteomes" id="UP001634394">
    <property type="component" value="Unassembled WGS sequence"/>
</dbReference>
<keyword evidence="4" id="KW-1185">Reference proteome</keyword>
<dbReference type="InterPro" id="IPR052560">
    <property type="entry name" value="RdDP_mobile_element"/>
</dbReference>
<reference evidence="3 4" key="1">
    <citation type="submission" date="2024-11" db="EMBL/GenBank/DDBJ databases">
        <title>Chromosome-level genome assembly of the freshwater bivalve Anodonta woodiana.</title>
        <authorList>
            <person name="Chen X."/>
        </authorList>
    </citation>
    <scope>NUCLEOTIDE SEQUENCE [LARGE SCALE GENOMIC DNA]</scope>
    <source>
        <strain evidence="3">MN2024</strain>
        <tissue evidence="3">Gills</tissue>
    </source>
</reference>
<feature type="domain" description="Endonuclease/exonuclease/phosphatase" evidence="2">
    <location>
        <begin position="147"/>
        <end position="236"/>
    </location>
</feature>
<dbReference type="Pfam" id="PF00078">
    <property type="entry name" value="RVT_1"/>
    <property type="match status" value="1"/>
</dbReference>